<proteinExistence type="predicted"/>
<feature type="transmembrane region" description="Helical" evidence="1">
    <location>
        <begin position="20"/>
        <end position="41"/>
    </location>
</feature>
<dbReference type="RefSeq" id="WP_020194273.1">
    <property type="nucleotide sequence ID" value="NZ_BAOH01000005.1"/>
</dbReference>
<evidence type="ECO:0000313" key="2">
    <source>
        <dbReference type="EMBL" id="KIF53101.1"/>
    </source>
</evidence>
<comment type="caution">
    <text evidence="2">The sequence shown here is derived from an EMBL/GenBank/DDBJ whole genome shotgun (WGS) entry which is preliminary data.</text>
</comment>
<protein>
    <submittedName>
        <fullName evidence="2">Uncharacterized protein</fullName>
    </submittedName>
</protein>
<keyword evidence="1" id="KW-1133">Transmembrane helix</keyword>
<feature type="transmembrane region" description="Helical" evidence="1">
    <location>
        <begin position="47"/>
        <end position="69"/>
    </location>
</feature>
<name>A0A0C1ZIP9_9VIBR</name>
<sequence length="158" mass="17557">MTTKMLKGAKAYIKLIIDPVIVVTIVLAFILILFSIYNYFAHELEQALALCIGFGSLIWVILGSSILVYSESKWNIEGLSAYANIHDIRSIMEQCESNPSLIESVKLLETVGGKIVCELKLTDSDPLRVQTGINAVGMWLKLKSLKEGKEAPEWIVNN</sequence>
<dbReference type="AlphaFoldDB" id="A0A0C1ZIP9"/>
<organism evidence="2 3">
    <name type="scientific">Vibrio owensii CAIM 1854 = LMG 25443</name>
    <dbReference type="NCBI Taxonomy" id="1229493"/>
    <lineage>
        <taxon>Bacteria</taxon>
        <taxon>Pseudomonadati</taxon>
        <taxon>Pseudomonadota</taxon>
        <taxon>Gammaproteobacteria</taxon>
        <taxon>Vibrionales</taxon>
        <taxon>Vibrionaceae</taxon>
        <taxon>Vibrio</taxon>
    </lineage>
</organism>
<dbReference type="EMBL" id="JPRD01000015">
    <property type="protein sequence ID" value="KIF53101.1"/>
    <property type="molecule type" value="Genomic_DNA"/>
</dbReference>
<evidence type="ECO:0000256" key="1">
    <source>
        <dbReference type="SAM" id="Phobius"/>
    </source>
</evidence>
<reference evidence="2 3" key="1">
    <citation type="submission" date="2014-07" db="EMBL/GenBank/DDBJ databases">
        <title>Unique and conserved regions in Vibrio harveyi and related species in comparison with the shrimp pathogen Vibrio harveyi CAIM 1792.</title>
        <authorList>
            <person name="Espinoza-Valles I."/>
            <person name="Vora G."/>
            <person name="Leekitcharoenphon P."/>
            <person name="Ussery D."/>
            <person name="Hoj L."/>
            <person name="Gomez-Gil B."/>
        </authorList>
    </citation>
    <scope>NUCLEOTIDE SEQUENCE [LARGE SCALE GENOMIC DNA]</scope>
    <source>
        <strain evidence="3">CAIM 1854 / LMG 25443</strain>
    </source>
</reference>
<accession>A0A0C1ZIP9</accession>
<dbReference type="PATRIC" id="fig|1229493.5.peg.914"/>
<keyword evidence="1" id="KW-0812">Transmembrane</keyword>
<gene>
    <name evidence="2" type="ORF">H735_09150</name>
</gene>
<keyword evidence="1" id="KW-0472">Membrane</keyword>
<dbReference type="Proteomes" id="UP000031586">
    <property type="component" value="Unassembled WGS sequence"/>
</dbReference>
<evidence type="ECO:0000313" key="3">
    <source>
        <dbReference type="Proteomes" id="UP000031586"/>
    </source>
</evidence>